<organism evidence="2 3">
    <name type="scientific">Cloeon dipterum</name>
    <dbReference type="NCBI Taxonomy" id="197152"/>
    <lineage>
        <taxon>Eukaryota</taxon>
        <taxon>Metazoa</taxon>
        <taxon>Ecdysozoa</taxon>
        <taxon>Arthropoda</taxon>
        <taxon>Hexapoda</taxon>
        <taxon>Insecta</taxon>
        <taxon>Pterygota</taxon>
        <taxon>Palaeoptera</taxon>
        <taxon>Ephemeroptera</taxon>
        <taxon>Pisciforma</taxon>
        <taxon>Baetidae</taxon>
        <taxon>Cloeon</taxon>
    </lineage>
</organism>
<gene>
    <name evidence="2" type="ORF">CLODIP_2_CD15512</name>
</gene>
<evidence type="ECO:0000313" key="3">
    <source>
        <dbReference type="Proteomes" id="UP000494165"/>
    </source>
</evidence>
<feature type="region of interest" description="Disordered" evidence="1">
    <location>
        <begin position="568"/>
        <end position="591"/>
    </location>
</feature>
<dbReference type="Proteomes" id="UP000494165">
    <property type="component" value="Unassembled WGS sequence"/>
</dbReference>
<evidence type="ECO:0000313" key="2">
    <source>
        <dbReference type="EMBL" id="CAB3362970.1"/>
    </source>
</evidence>
<proteinExistence type="predicted"/>
<keyword evidence="3" id="KW-1185">Reference proteome</keyword>
<dbReference type="AlphaFoldDB" id="A0A8S1C1V5"/>
<name>A0A8S1C1V5_9INSE</name>
<feature type="compositionally biased region" description="Gly residues" evidence="1">
    <location>
        <begin position="406"/>
        <end position="418"/>
    </location>
</feature>
<protein>
    <submittedName>
        <fullName evidence="2">Uncharacterized protein</fullName>
    </submittedName>
</protein>
<sequence>MTVEKTKLRKQSAEANIKPNKAGSPWESYLGNKCWTSLRRLIFDDLPFKQVPAEAKFKYSLSVEGQVFVKENLLNTTNDRVYTEVENIFKYFQRNLELKLDVANTTGEKSAIAKVSNQEIKLFATNLRNLGELVPDLKKLQLLKNQDFHNMSFLVRKAEFFHGVIEKNTQSVVAEIKLVLKPYLKKALDAANFYSFLAELEVELDTYWPQYNRADLSTPLTQTNFRKIILNAEKHNLKISDKDSLYAVVPTKEMIDDLNRILSKHLDYKIYFKPNEYDLVIEGQHILISEIKNKMNASSRNQLKNIYIYGHKKIFVDESFTVQNANLSFASPVIEAVIKVPGIVPVIKTIGLDSTEVMPQAPRCKTPGLFGQRGQPGKAGGKAGNVLIAALEIKSPANMAIESKGGRGGPGQRGGDGCDGQTSPIPDYSPAARFGEFHDVYNHYSSRGYTVTVTNERAVQLSNYRQNIYPTQGGTGGEGGPGGNPGSVLIRTKETIDGLINQILSFGDSGEGGTGGTGGRGMARCSEAHLFCERHEEKKRRSGFNWARYNCQWFKKECDIIVTHTCSKGEKGGRSSLASNRPLPPQETVDTSPLKAEVAALASVVNSPQLKQLDTFIKSVL</sequence>
<comment type="caution">
    <text evidence="2">The sequence shown here is derived from an EMBL/GenBank/DDBJ whole genome shotgun (WGS) entry which is preliminary data.</text>
</comment>
<evidence type="ECO:0000256" key="1">
    <source>
        <dbReference type="SAM" id="MobiDB-lite"/>
    </source>
</evidence>
<accession>A0A8S1C1V5</accession>
<feature type="region of interest" description="Disordered" evidence="1">
    <location>
        <begin position="400"/>
        <end position="431"/>
    </location>
</feature>
<reference evidence="2 3" key="1">
    <citation type="submission" date="2020-04" db="EMBL/GenBank/DDBJ databases">
        <authorList>
            <person name="Alioto T."/>
            <person name="Alioto T."/>
            <person name="Gomez Garrido J."/>
        </authorList>
    </citation>
    <scope>NUCLEOTIDE SEQUENCE [LARGE SCALE GENOMIC DNA]</scope>
</reference>
<dbReference type="EMBL" id="CADEPI010000010">
    <property type="protein sequence ID" value="CAB3362970.1"/>
    <property type="molecule type" value="Genomic_DNA"/>
</dbReference>
<feature type="region of interest" description="Disordered" evidence="1">
    <location>
        <begin position="1"/>
        <end position="21"/>
    </location>
</feature>